<dbReference type="SUPFAM" id="SSF158791">
    <property type="entry name" value="MgtE N-terminal domain-like"/>
    <property type="match status" value="1"/>
</dbReference>
<evidence type="ECO:0000313" key="3">
    <source>
        <dbReference type="EMBL" id="KLU66503.1"/>
    </source>
</evidence>
<dbReference type="PANTHER" id="PTHR43773:SF1">
    <property type="entry name" value="MAGNESIUM TRANSPORTER MGTE"/>
    <property type="match status" value="1"/>
</dbReference>
<proteinExistence type="predicted"/>
<dbReference type="Gene3D" id="3.10.580.10">
    <property type="entry name" value="CBS-domain"/>
    <property type="match status" value="1"/>
</dbReference>
<evidence type="ECO:0000259" key="2">
    <source>
        <dbReference type="PROSITE" id="PS51371"/>
    </source>
</evidence>
<dbReference type="InterPro" id="IPR046342">
    <property type="entry name" value="CBS_dom_sf"/>
</dbReference>
<sequence length="414" mass="47417">MLTVSTFYLSRVLGNKVISSKQKEIGRLLDLIVDVNEIRPKVIAAKIKVDRQVRVINYSGISVFKRTGQYILQCEELNDVEVAKENIMFLKKHVLDKQIVDMDGRKVVRVNDLRLAILKSGTFTVAVDVGVDGLLRRIGVAKPIKIICKPFGIHVPSKMILWDEVASVDYSHVGIKLTKEHDKLLTLHPSDLADIIEDYDRHTQVAIFNSLDEEKAADVLEELETDAQLNVLRNLSIEKAADVLEKMPADEVADILDEMRDEDAEKLLNEMEQEVSLEVRELMEYPDDTVGSLMITDYISLNENMTINQTLIALRKLKPEPDTVYYLYIVDNNERLVAAVSLRDIVISELEVKLKEIMHRDIFYVYDYEKPEKLNEIITKYNLLSVPVVDKNKKILGIVIINDVMDLILRKRKM</sequence>
<accession>A0A0J1FU37</accession>
<dbReference type="InterPro" id="IPR038076">
    <property type="entry name" value="MgtE_N_sf"/>
</dbReference>
<dbReference type="CDD" id="cd04606">
    <property type="entry name" value="CBS_pair_Mg_transporter"/>
    <property type="match status" value="1"/>
</dbReference>
<gene>
    <name evidence="3" type="ORF">DEAC_c11690</name>
</gene>
<reference evidence="3 4" key="1">
    <citation type="submission" date="2015-06" db="EMBL/GenBank/DDBJ databases">
        <title>Draft genome of the moderately acidophilic sulfate reducer Candidatus Desulfosporosinus acididurans strain M1.</title>
        <authorList>
            <person name="Poehlein A."/>
            <person name="Petzsch P."/>
            <person name="Johnson B.D."/>
            <person name="Schloemann M."/>
            <person name="Daniel R."/>
            <person name="Muehling M."/>
        </authorList>
    </citation>
    <scope>NUCLEOTIDE SEQUENCE [LARGE SCALE GENOMIC DNA]</scope>
    <source>
        <strain evidence="3 4">M1</strain>
    </source>
</reference>
<dbReference type="PATRIC" id="fig|476652.3.peg.1195"/>
<dbReference type="SUPFAM" id="SSF54631">
    <property type="entry name" value="CBS-domain pair"/>
    <property type="match status" value="1"/>
</dbReference>
<dbReference type="Pfam" id="PF00571">
    <property type="entry name" value="CBS"/>
    <property type="match status" value="2"/>
</dbReference>
<dbReference type="SMART" id="SM00116">
    <property type="entry name" value="CBS"/>
    <property type="match status" value="2"/>
</dbReference>
<dbReference type="InterPro" id="IPR006669">
    <property type="entry name" value="MgtE_transporter"/>
</dbReference>
<feature type="domain" description="CBS" evidence="2">
    <location>
        <begin position="294"/>
        <end position="356"/>
    </location>
</feature>
<dbReference type="GO" id="GO:0015095">
    <property type="term" value="F:magnesium ion transmembrane transporter activity"/>
    <property type="evidence" value="ECO:0007669"/>
    <property type="project" value="InterPro"/>
</dbReference>
<dbReference type="PANTHER" id="PTHR43773">
    <property type="entry name" value="MAGNESIUM TRANSPORTER MGTE"/>
    <property type="match status" value="1"/>
</dbReference>
<dbReference type="GO" id="GO:0016020">
    <property type="term" value="C:membrane"/>
    <property type="evidence" value="ECO:0007669"/>
    <property type="project" value="InterPro"/>
</dbReference>
<dbReference type="STRING" id="476652.DEAC_c11690"/>
<keyword evidence="1" id="KW-0129">CBS domain</keyword>
<dbReference type="AlphaFoldDB" id="A0A0J1FU37"/>
<organism evidence="3 4">
    <name type="scientific">Desulfosporosinus acididurans</name>
    <dbReference type="NCBI Taxonomy" id="476652"/>
    <lineage>
        <taxon>Bacteria</taxon>
        <taxon>Bacillati</taxon>
        <taxon>Bacillota</taxon>
        <taxon>Clostridia</taxon>
        <taxon>Eubacteriales</taxon>
        <taxon>Desulfitobacteriaceae</taxon>
        <taxon>Desulfosporosinus</taxon>
    </lineage>
</organism>
<dbReference type="InterPro" id="IPR000644">
    <property type="entry name" value="CBS_dom"/>
</dbReference>
<comment type="caution">
    <text evidence="3">The sequence shown here is derived from an EMBL/GenBank/DDBJ whole genome shotgun (WGS) entry which is preliminary data.</text>
</comment>
<dbReference type="EMBL" id="LDZY01000004">
    <property type="protein sequence ID" value="KLU66503.1"/>
    <property type="molecule type" value="Genomic_DNA"/>
</dbReference>
<keyword evidence="4" id="KW-1185">Reference proteome</keyword>
<dbReference type="Proteomes" id="UP000036356">
    <property type="component" value="Unassembled WGS sequence"/>
</dbReference>
<dbReference type="SMART" id="SM00924">
    <property type="entry name" value="MgtE_N"/>
    <property type="match status" value="1"/>
</dbReference>
<name>A0A0J1FU37_9FIRM</name>
<dbReference type="Pfam" id="PF03448">
    <property type="entry name" value="MgtE_N"/>
    <property type="match status" value="1"/>
</dbReference>
<dbReference type="RefSeq" id="WP_047809084.1">
    <property type="nucleotide sequence ID" value="NZ_LDZY01000004.1"/>
</dbReference>
<dbReference type="InterPro" id="IPR006668">
    <property type="entry name" value="Mg_transptr_MgtE_intracell_dom"/>
</dbReference>
<protein>
    <submittedName>
        <fullName evidence="3">Magnesium transporter MgtE</fullName>
    </submittedName>
</protein>
<feature type="domain" description="CBS" evidence="2">
    <location>
        <begin position="358"/>
        <end position="414"/>
    </location>
</feature>
<evidence type="ECO:0000313" key="4">
    <source>
        <dbReference type="Proteomes" id="UP000036356"/>
    </source>
</evidence>
<evidence type="ECO:0000256" key="1">
    <source>
        <dbReference type="PROSITE-ProRule" id="PRU00703"/>
    </source>
</evidence>
<dbReference type="PROSITE" id="PS51371">
    <property type="entry name" value="CBS"/>
    <property type="match status" value="2"/>
</dbReference>
<dbReference type="Gene3D" id="1.25.60.10">
    <property type="entry name" value="MgtE N-terminal domain-like"/>
    <property type="match status" value="1"/>
</dbReference>